<keyword evidence="2" id="KW-1185">Reference proteome</keyword>
<gene>
    <name evidence="1" type="ORF">GR303_09235</name>
</gene>
<evidence type="ECO:0000313" key="2">
    <source>
        <dbReference type="Proteomes" id="UP000818323"/>
    </source>
</evidence>
<comment type="caution">
    <text evidence="1">The sequence shown here is derived from an EMBL/GenBank/DDBJ whole genome shotgun (WGS) entry which is preliminary data.</text>
</comment>
<dbReference type="Proteomes" id="UP000818323">
    <property type="component" value="Unassembled WGS sequence"/>
</dbReference>
<protein>
    <submittedName>
        <fullName evidence="1">Uncharacterized protein</fullName>
    </submittedName>
</protein>
<reference evidence="1 2" key="1">
    <citation type="submission" date="2020-01" db="EMBL/GenBank/DDBJ databases">
        <title>Microvirga sp. nov., an arsenate reduction bacterium isolated from Tibet hotspring sediments.</title>
        <authorList>
            <person name="Yuan C.-G."/>
        </authorList>
    </citation>
    <scope>NUCLEOTIDE SEQUENCE [LARGE SCALE GENOMIC DNA]</scope>
    <source>
        <strain evidence="1 2">SYSU G3D203</strain>
    </source>
</reference>
<sequence length="96" mass="10384">MARRPLAIALRGCPRAAGARDVALHHPRRALPVARDLGVTGIGRPGVCGMNHRIPVLRIACTQRHPIVPLQVIDATAQAERRDQAKEDDEPVSISC</sequence>
<organism evidence="1 2">
    <name type="scientific">Microvirga arsenatis</name>
    <dbReference type="NCBI Taxonomy" id="2692265"/>
    <lineage>
        <taxon>Bacteria</taxon>
        <taxon>Pseudomonadati</taxon>
        <taxon>Pseudomonadota</taxon>
        <taxon>Alphaproteobacteria</taxon>
        <taxon>Hyphomicrobiales</taxon>
        <taxon>Methylobacteriaceae</taxon>
        <taxon>Microvirga</taxon>
    </lineage>
</organism>
<proteinExistence type="predicted"/>
<evidence type="ECO:0000313" key="1">
    <source>
        <dbReference type="EMBL" id="NBJ24537.1"/>
    </source>
</evidence>
<dbReference type="EMBL" id="JAAAXJ010000004">
    <property type="protein sequence ID" value="NBJ24537.1"/>
    <property type="molecule type" value="Genomic_DNA"/>
</dbReference>
<accession>A0ABW9YVW2</accession>
<dbReference type="RefSeq" id="WP_161722216.1">
    <property type="nucleotide sequence ID" value="NZ_JAAAXI010000003.1"/>
</dbReference>
<name>A0ABW9YVW2_9HYPH</name>